<dbReference type="OrthoDB" id="5672498at2"/>
<accession>A0A3A1Y2A9</accession>
<reference evidence="1 2" key="1">
    <citation type="submission" date="2017-08" db="EMBL/GenBank/DDBJ databases">
        <title>Reclassification of Bisgaard taxon 37 and 44.</title>
        <authorList>
            <person name="Christensen H."/>
        </authorList>
    </citation>
    <scope>NUCLEOTIDE SEQUENCE [LARGE SCALE GENOMIC DNA]</scope>
    <source>
        <strain evidence="1 2">EEAB3T1</strain>
    </source>
</reference>
<protein>
    <submittedName>
        <fullName evidence="1">Uncharacterized protein</fullName>
    </submittedName>
</protein>
<keyword evidence="2" id="KW-1185">Reference proteome</keyword>
<sequence length="371" mass="42893">MKVVFTNHLQFLPQEEQRKLNNLFSKAWHEQYLLKIQEQLLELNIPFIDADLLLEGVDFAQIPFKKEDLYQATITKEDINRSKYFYKLYQILGQSHNSDWLETSFIDLTQSNKSNSVYLACATISKTKDSNLSQELLEQAILDRLSNLDLNTRKDEWILFLDKYAILHPKFFSKLKAFSKLRITPEILCLSEPSHEEYLTQQLLHLNENSSEAKSDLDELYCHTQTYLGKNNSLGDIVNIIFAQDYTPQYDYKKAYARYNKPTDSYFFVKRYDSSFATSAFFIRVSTMKKVGAIKPLHRLANDIFTLANGNTSPDIAFVRGSWALAPNLPANLLQLPSNTVVRLFSSKTRGLGCYIRQLRLTASLDTDNLQ</sequence>
<evidence type="ECO:0000313" key="2">
    <source>
        <dbReference type="Proteomes" id="UP000265964"/>
    </source>
</evidence>
<comment type="caution">
    <text evidence="1">The sequence shown here is derived from an EMBL/GenBank/DDBJ whole genome shotgun (WGS) entry which is preliminary data.</text>
</comment>
<dbReference type="AlphaFoldDB" id="A0A3A1Y2A9"/>
<evidence type="ECO:0000313" key="1">
    <source>
        <dbReference type="EMBL" id="RIY31571.1"/>
    </source>
</evidence>
<organism evidence="1 2">
    <name type="scientific">Psittacicella gerlachiana</name>
    <dbReference type="NCBI Taxonomy" id="2028574"/>
    <lineage>
        <taxon>Bacteria</taxon>
        <taxon>Pseudomonadati</taxon>
        <taxon>Pseudomonadota</taxon>
        <taxon>Gammaproteobacteria</taxon>
        <taxon>Pasteurellales</taxon>
        <taxon>Psittacicellaceae</taxon>
        <taxon>Psittacicella</taxon>
    </lineage>
</organism>
<dbReference type="Proteomes" id="UP000265964">
    <property type="component" value="Unassembled WGS sequence"/>
</dbReference>
<dbReference type="RefSeq" id="WP_119535302.1">
    <property type="nucleotide sequence ID" value="NZ_NRJF01000274.1"/>
</dbReference>
<gene>
    <name evidence="1" type="ORF">CKF59_07560</name>
</gene>
<name>A0A3A1Y2A9_9GAMM</name>
<proteinExistence type="predicted"/>
<dbReference type="EMBL" id="NRJF01000274">
    <property type="protein sequence ID" value="RIY31571.1"/>
    <property type="molecule type" value="Genomic_DNA"/>
</dbReference>